<reference evidence="1 2" key="1">
    <citation type="submission" date="2014-09" db="EMBL/GenBank/DDBJ databases">
        <title>Draft genome sequence of Streptomyces natalensis ATCC 27448, producer of the antifungal pimaricin.</title>
        <authorList>
            <person name="Mendes M.V."/>
            <person name="Beites T."/>
            <person name="Pires S."/>
            <person name="Santos C.L."/>
            <person name="Moradas-Ferreira P."/>
        </authorList>
    </citation>
    <scope>NUCLEOTIDE SEQUENCE [LARGE SCALE GENOMIC DNA]</scope>
    <source>
        <strain evidence="1 2">ATCC 27448</strain>
    </source>
</reference>
<keyword evidence="2" id="KW-1185">Reference proteome</keyword>
<evidence type="ECO:0000313" key="1">
    <source>
        <dbReference type="EMBL" id="KIZ19633.1"/>
    </source>
</evidence>
<organism evidence="1 2">
    <name type="scientific">Streptomyces natalensis ATCC 27448</name>
    <dbReference type="NCBI Taxonomy" id="1240678"/>
    <lineage>
        <taxon>Bacteria</taxon>
        <taxon>Bacillati</taxon>
        <taxon>Actinomycetota</taxon>
        <taxon>Actinomycetes</taxon>
        <taxon>Kitasatosporales</taxon>
        <taxon>Streptomycetaceae</taxon>
        <taxon>Streptomyces</taxon>
    </lineage>
</organism>
<comment type="caution">
    <text evidence="1">The sequence shown here is derived from an EMBL/GenBank/DDBJ whole genome shotgun (WGS) entry which is preliminary data.</text>
</comment>
<name>A0A0D7CTR6_9ACTN</name>
<dbReference type="Proteomes" id="UP000032458">
    <property type="component" value="Unassembled WGS sequence"/>
</dbReference>
<accession>A0A0D7CTR6</accession>
<dbReference type="AlphaFoldDB" id="A0A0D7CTR6"/>
<evidence type="ECO:0000313" key="2">
    <source>
        <dbReference type="Proteomes" id="UP000032458"/>
    </source>
</evidence>
<proteinExistence type="predicted"/>
<sequence length="80" mass="9074">MQLVSEVLQFQAREFTYVAEGIVVDQRGHVLDQYSPWPYFRDQPYGRLEQFLLVAVLGALVAAYDFTRGSPAAIRSTSYA</sequence>
<protein>
    <submittedName>
        <fullName evidence="1">Uncharacterized protein</fullName>
    </submittedName>
</protein>
<dbReference type="EMBL" id="JRKI01000003">
    <property type="protein sequence ID" value="KIZ19633.1"/>
    <property type="molecule type" value="Genomic_DNA"/>
</dbReference>
<gene>
    <name evidence="1" type="ORF">SNA_03820</name>
</gene>